<dbReference type="SUPFAM" id="SSF47473">
    <property type="entry name" value="EF-hand"/>
    <property type="match status" value="1"/>
</dbReference>
<keyword evidence="4" id="KW-1185">Reference proteome</keyword>
<dbReference type="InterPro" id="IPR002048">
    <property type="entry name" value="EF_hand_dom"/>
</dbReference>
<evidence type="ECO:0000313" key="4">
    <source>
        <dbReference type="Proteomes" id="UP001190926"/>
    </source>
</evidence>
<dbReference type="PROSITE" id="PS00303">
    <property type="entry name" value="S100_CABP"/>
    <property type="match status" value="1"/>
</dbReference>
<dbReference type="InterPro" id="IPR011992">
    <property type="entry name" value="EF-hand-dom_pair"/>
</dbReference>
<dbReference type="PROSITE" id="PS50222">
    <property type="entry name" value="EF_HAND_2"/>
    <property type="match status" value="2"/>
</dbReference>
<feature type="domain" description="EF-hand" evidence="2">
    <location>
        <begin position="60"/>
        <end position="87"/>
    </location>
</feature>
<dbReference type="CDD" id="cd00051">
    <property type="entry name" value="EFh"/>
    <property type="match status" value="1"/>
</dbReference>
<sequence>MERLRAIADAHYRAAPPPVKALAYDFFRALDANQDGRVSLHEFLAFMKHDGHTRLANPHFFKELDRDGNGALDFWEVLTLFYIIKSGRPLCECCGILIPGTYFSCVECFDSSTVASYSLCIYCYRSNKSSHNHDGHQQFLDTFTLLENKKRVRAENQRRFWQRPNPSPHAVEVPLPAETMNKWKAALTALEVGLSIGSISTTLCTIL</sequence>
<dbReference type="Gene3D" id="1.10.238.10">
    <property type="entry name" value="EF-hand"/>
    <property type="match status" value="1"/>
</dbReference>
<gene>
    <name evidence="3" type="ORF">C2S53_006146</name>
</gene>
<dbReference type="PROSITE" id="PS00018">
    <property type="entry name" value="EF_HAND_1"/>
    <property type="match status" value="2"/>
</dbReference>
<dbReference type="Proteomes" id="UP001190926">
    <property type="component" value="Unassembled WGS sequence"/>
</dbReference>
<accession>A0AAD4PC83</accession>
<dbReference type="InterPro" id="IPR018247">
    <property type="entry name" value="EF_Hand_1_Ca_BS"/>
</dbReference>
<feature type="domain" description="EF-hand" evidence="2">
    <location>
        <begin position="18"/>
        <end position="53"/>
    </location>
</feature>
<protein>
    <recommendedName>
        <fullName evidence="2">EF-hand domain-containing protein</fullName>
    </recommendedName>
</protein>
<dbReference type="AlphaFoldDB" id="A0AAD4PC83"/>
<reference evidence="3 4" key="1">
    <citation type="journal article" date="2021" name="Nat. Commun.">
        <title>Incipient diploidization of the medicinal plant Perilla within 10,000 years.</title>
        <authorList>
            <person name="Zhang Y."/>
            <person name="Shen Q."/>
            <person name="Leng L."/>
            <person name="Zhang D."/>
            <person name="Chen S."/>
            <person name="Shi Y."/>
            <person name="Ning Z."/>
            <person name="Chen S."/>
        </authorList>
    </citation>
    <scope>NUCLEOTIDE SEQUENCE [LARGE SCALE GENOMIC DNA]</scope>
    <source>
        <strain evidence="4">cv. PC099</strain>
    </source>
</reference>
<evidence type="ECO:0000256" key="1">
    <source>
        <dbReference type="ARBA" id="ARBA00022837"/>
    </source>
</evidence>
<comment type="caution">
    <text evidence="3">The sequence shown here is derived from an EMBL/GenBank/DDBJ whole genome shotgun (WGS) entry which is preliminary data.</text>
</comment>
<organism evidence="3 4">
    <name type="scientific">Perilla frutescens var. hirtella</name>
    <name type="common">Perilla citriodora</name>
    <name type="synonym">Perilla setoyensis</name>
    <dbReference type="NCBI Taxonomy" id="608512"/>
    <lineage>
        <taxon>Eukaryota</taxon>
        <taxon>Viridiplantae</taxon>
        <taxon>Streptophyta</taxon>
        <taxon>Embryophyta</taxon>
        <taxon>Tracheophyta</taxon>
        <taxon>Spermatophyta</taxon>
        <taxon>Magnoliopsida</taxon>
        <taxon>eudicotyledons</taxon>
        <taxon>Gunneridae</taxon>
        <taxon>Pentapetalae</taxon>
        <taxon>asterids</taxon>
        <taxon>lamiids</taxon>
        <taxon>Lamiales</taxon>
        <taxon>Lamiaceae</taxon>
        <taxon>Nepetoideae</taxon>
        <taxon>Elsholtzieae</taxon>
        <taxon>Perilla</taxon>
    </lineage>
</organism>
<dbReference type="SUPFAM" id="SSF57850">
    <property type="entry name" value="RING/U-box"/>
    <property type="match status" value="1"/>
</dbReference>
<dbReference type="InterPro" id="IPR001751">
    <property type="entry name" value="S100/CaBP7/8-like_CS"/>
</dbReference>
<name>A0AAD4PC83_PERFH</name>
<dbReference type="EMBL" id="SDAM02000045">
    <property type="protein sequence ID" value="KAH6834623.1"/>
    <property type="molecule type" value="Genomic_DNA"/>
</dbReference>
<proteinExistence type="predicted"/>
<dbReference type="SMART" id="SM00054">
    <property type="entry name" value="EFh"/>
    <property type="match status" value="2"/>
</dbReference>
<evidence type="ECO:0000259" key="2">
    <source>
        <dbReference type="PROSITE" id="PS50222"/>
    </source>
</evidence>
<keyword evidence="1" id="KW-0106">Calcium</keyword>
<dbReference type="Pfam" id="PF13202">
    <property type="entry name" value="EF-hand_5"/>
    <property type="match status" value="1"/>
</dbReference>
<dbReference type="GO" id="GO:0005509">
    <property type="term" value="F:calcium ion binding"/>
    <property type="evidence" value="ECO:0007669"/>
    <property type="project" value="InterPro"/>
</dbReference>
<evidence type="ECO:0000313" key="3">
    <source>
        <dbReference type="EMBL" id="KAH6834623.1"/>
    </source>
</evidence>